<reference evidence="2 3" key="1">
    <citation type="submission" date="2019-03" db="EMBL/GenBank/DDBJ databases">
        <title>First draft genome of Liparis tanakae, snailfish: a comprehensive survey of snailfish specific genes.</title>
        <authorList>
            <person name="Kim W."/>
            <person name="Song I."/>
            <person name="Jeong J.-H."/>
            <person name="Kim D."/>
            <person name="Kim S."/>
            <person name="Ryu S."/>
            <person name="Song J.Y."/>
            <person name="Lee S.K."/>
        </authorList>
    </citation>
    <scope>NUCLEOTIDE SEQUENCE [LARGE SCALE GENOMIC DNA]</scope>
    <source>
        <tissue evidence="2">Muscle</tissue>
    </source>
</reference>
<protein>
    <submittedName>
        <fullName evidence="2">Uncharacterized protein</fullName>
    </submittedName>
</protein>
<dbReference type="EMBL" id="SRLO01000825">
    <property type="protein sequence ID" value="TNN45780.1"/>
    <property type="molecule type" value="Genomic_DNA"/>
</dbReference>
<name>A0A4Z2FY16_9TELE</name>
<comment type="caution">
    <text evidence="2">The sequence shown here is derived from an EMBL/GenBank/DDBJ whole genome shotgun (WGS) entry which is preliminary data.</text>
</comment>
<proteinExistence type="predicted"/>
<gene>
    <name evidence="2" type="ORF">EYF80_044023</name>
</gene>
<evidence type="ECO:0000313" key="2">
    <source>
        <dbReference type="EMBL" id="TNN45780.1"/>
    </source>
</evidence>
<dbReference type="AlphaFoldDB" id="A0A4Z2FY16"/>
<feature type="compositionally biased region" description="Pro residues" evidence="1">
    <location>
        <begin position="143"/>
        <end position="152"/>
    </location>
</feature>
<feature type="compositionally biased region" description="Polar residues" evidence="1">
    <location>
        <begin position="116"/>
        <end position="137"/>
    </location>
</feature>
<evidence type="ECO:0000313" key="3">
    <source>
        <dbReference type="Proteomes" id="UP000314294"/>
    </source>
</evidence>
<evidence type="ECO:0000256" key="1">
    <source>
        <dbReference type="SAM" id="MobiDB-lite"/>
    </source>
</evidence>
<feature type="region of interest" description="Disordered" evidence="1">
    <location>
        <begin position="57"/>
        <end position="175"/>
    </location>
</feature>
<organism evidence="2 3">
    <name type="scientific">Liparis tanakae</name>
    <name type="common">Tanaka's snailfish</name>
    <dbReference type="NCBI Taxonomy" id="230148"/>
    <lineage>
        <taxon>Eukaryota</taxon>
        <taxon>Metazoa</taxon>
        <taxon>Chordata</taxon>
        <taxon>Craniata</taxon>
        <taxon>Vertebrata</taxon>
        <taxon>Euteleostomi</taxon>
        <taxon>Actinopterygii</taxon>
        <taxon>Neopterygii</taxon>
        <taxon>Teleostei</taxon>
        <taxon>Neoteleostei</taxon>
        <taxon>Acanthomorphata</taxon>
        <taxon>Eupercaria</taxon>
        <taxon>Perciformes</taxon>
        <taxon>Cottioidei</taxon>
        <taxon>Cottales</taxon>
        <taxon>Liparidae</taxon>
        <taxon>Liparis</taxon>
    </lineage>
</organism>
<keyword evidence="3" id="KW-1185">Reference proteome</keyword>
<dbReference type="Proteomes" id="UP000314294">
    <property type="component" value="Unassembled WGS sequence"/>
</dbReference>
<accession>A0A4Z2FY16</accession>
<sequence>MRVAVLPARVRVVWHTTSITVTTAKDEKSMRQGLRFLRKGQSPVSIVSRWFAGAAADGGEGASSPLQEASRQGPDRSFCEATGTEQGAPLETSLPLSGTRSLMGYRRRGSEPPLWSTRSRQTDSTLGKSERSASQSGFCPHNSPRPFPPVPPSVELSSGSDWSAPRGRVVQAAQV</sequence>